<organism evidence="2 3">
    <name type="scientific">Aurantiacibacter zhengii</name>
    <dbReference type="NCBI Taxonomy" id="2307003"/>
    <lineage>
        <taxon>Bacteria</taxon>
        <taxon>Pseudomonadati</taxon>
        <taxon>Pseudomonadota</taxon>
        <taxon>Alphaproteobacteria</taxon>
        <taxon>Sphingomonadales</taxon>
        <taxon>Erythrobacteraceae</taxon>
        <taxon>Aurantiacibacter</taxon>
    </lineage>
</organism>
<comment type="caution">
    <text evidence="2">The sequence shown here is derived from an EMBL/GenBank/DDBJ whole genome shotgun (WGS) entry which is preliminary data.</text>
</comment>
<dbReference type="Proteomes" id="UP000286576">
    <property type="component" value="Unassembled WGS sequence"/>
</dbReference>
<dbReference type="AlphaFoldDB" id="A0A418NQ49"/>
<evidence type="ECO:0000256" key="1">
    <source>
        <dbReference type="SAM" id="MobiDB-lite"/>
    </source>
</evidence>
<evidence type="ECO:0000313" key="3">
    <source>
        <dbReference type="Proteomes" id="UP000286576"/>
    </source>
</evidence>
<sequence length="304" mass="34283">MAGSTGGGGDFWAGSDTGNRGDYWDGSAEQQPTGGFWDGNDSEGNAARLRWTLARDLVDANGNPVGDREEVYFTPRLRRLLSDYRVTLHTRGRSQRLDIDDDNEIEIDDRGRGYTISFIGPNDNFELAYEGRFDPPENDYVVATNNGAFYDSANSSRGARRDYQGGSSDSRYPHRMVMHFTCAVQYPDRVEYVHSSPGVWQVQERYGNRAAAQAVAEDYCDDLFAMYLNNQFSRYATYPQSVETNVWQETTTGNYSTEDIYNRMWGSVESNAEQTSKGSFGGGATRRERSSRIWEILHDNMGPL</sequence>
<proteinExistence type="predicted"/>
<dbReference type="EMBL" id="QXFL01000006">
    <property type="protein sequence ID" value="RIV84671.1"/>
    <property type="molecule type" value="Genomic_DNA"/>
</dbReference>
<feature type="compositionally biased region" description="Gly residues" evidence="1">
    <location>
        <begin position="1"/>
        <end position="11"/>
    </location>
</feature>
<reference evidence="2 3" key="1">
    <citation type="submission" date="2018-08" db="EMBL/GenBank/DDBJ databases">
        <title>Erythrobacter zhengii sp.nov., a bacterium isolated from deep-sea sediment.</title>
        <authorList>
            <person name="Fang C."/>
            <person name="Wu Y.-H."/>
            <person name="Sun C."/>
            <person name="Wang H."/>
            <person name="Cheng H."/>
            <person name="Meng F.-X."/>
            <person name="Wang C.-S."/>
            <person name="Xu X.-W."/>
        </authorList>
    </citation>
    <scope>NUCLEOTIDE SEQUENCE [LARGE SCALE GENOMIC DNA]</scope>
    <source>
        <strain evidence="2 3">V18</strain>
    </source>
</reference>
<feature type="region of interest" description="Disordered" evidence="1">
    <location>
        <begin position="1"/>
        <end position="39"/>
    </location>
</feature>
<keyword evidence="3" id="KW-1185">Reference proteome</keyword>
<name>A0A418NQ49_9SPHN</name>
<evidence type="ECO:0000313" key="2">
    <source>
        <dbReference type="EMBL" id="RIV84671.1"/>
    </source>
</evidence>
<gene>
    <name evidence="2" type="ORF">D2V07_13960</name>
</gene>
<accession>A0A418NQ49</accession>
<protein>
    <submittedName>
        <fullName evidence="2">Uncharacterized protein</fullName>
    </submittedName>
</protein>